<dbReference type="RefSeq" id="XP_067921453.1">
    <property type="nucleotide sequence ID" value="XM_068066570.1"/>
</dbReference>
<dbReference type="Pfam" id="PF00645">
    <property type="entry name" value="zf-PARP"/>
    <property type="match status" value="1"/>
</dbReference>
<protein>
    <submittedName>
        <fullName evidence="8">Poly(Adp-ribose) polymerase and dna-ligase zn-finger region domain-containing protein</fullName>
    </submittedName>
</protein>
<evidence type="ECO:0000256" key="4">
    <source>
        <dbReference type="ARBA" id="ARBA00022833"/>
    </source>
</evidence>
<feature type="compositionally biased region" description="Low complexity" evidence="6">
    <location>
        <begin position="220"/>
        <end position="239"/>
    </location>
</feature>
<keyword evidence="8" id="KW-0436">Ligase</keyword>
<keyword evidence="4" id="KW-0862">Zinc</keyword>
<keyword evidence="5" id="KW-0539">Nucleus</keyword>
<reference evidence="8 9" key="1">
    <citation type="journal article" date="2017" name="Int. J. Parasitol.">
        <title>The genome of the protozoan parasite Cystoisospora suis and a reverse vaccinology approach to identify vaccine candidates.</title>
        <authorList>
            <person name="Palmieri N."/>
            <person name="Shrestha A."/>
            <person name="Ruttkowski B."/>
            <person name="Beck T."/>
            <person name="Vogl C."/>
            <person name="Tomley F."/>
            <person name="Blake D.P."/>
            <person name="Joachim A."/>
        </authorList>
    </citation>
    <scope>NUCLEOTIDE SEQUENCE [LARGE SCALE GENOMIC DNA]</scope>
    <source>
        <strain evidence="8 9">Wien I</strain>
    </source>
</reference>
<dbReference type="VEuPathDB" id="ToxoDB:CSUI_006410"/>
<evidence type="ECO:0000313" key="8">
    <source>
        <dbReference type="EMBL" id="PHJ19757.1"/>
    </source>
</evidence>
<comment type="subcellular location">
    <subcellularLocation>
        <location evidence="1">Nucleus</location>
    </subcellularLocation>
</comment>
<evidence type="ECO:0000256" key="6">
    <source>
        <dbReference type="SAM" id="MobiDB-lite"/>
    </source>
</evidence>
<dbReference type="AlphaFoldDB" id="A0A2C6KQD9"/>
<dbReference type="GO" id="GO:0008270">
    <property type="term" value="F:zinc ion binding"/>
    <property type="evidence" value="ECO:0007669"/>
    <property type="project" value="UniProtKB-KW"/>
</dbReference>
<dbReference type="Proteomes" id="UP000221165">
    <property type="component" value="Unassembled WGS sequence"/>
</dbReference>
<evidence type="ECO:0000256" key="5">
    <source>
        <dbReference type="ARBA" id="ARBA00023242"/>
    </source>
</evidence>
<feature type="compositionally biased region" description="Basic and acidic residues" evidence="6">
    <location>
        <begin position="113"/>
        <end position="126"/>
    </location>
</feature>
<feature type="region of interest" description="Disordered" evidence="6">
    <location>
        <begin position="113"/>
        <end position="267"/>
    </location>
</feature>
<dbReference type="Gene3D" id="3.90.640.80">
    <property type="match status" value="1"/>
</dbReference>
<sequence>MSKKELVFHCEYAPSGRAKCRVCKGSIPKGQLRLATSQPFAEPSMPDEDLQVNKQRQIAAEAPRWCHADCFRKFRVSADWWRKNVEDAENFVGWADLSKKDQQELRDFVEAVRDGRTPKPFTHSDADAPTQDPFINKERENESKKAQQVATEGEHPGAEGSGAQGGSSPQRKEGSRRPSRSTAAEGEARSEPRKKRAKERESSHSLPASKKKRNGESHSGDTTGTASRARAASDEASPSTGGLANRHKTNPGPLSEEERSAIKRAADDAERFTVPKLKELLRVNVQKISGTKEELVQRVAECQVLGALPRCPECQGGHLRFDQNSGVYSCPGYMDEDGEYRRCSFKSKEVDRVPWKFA</sequence>
<dbReference type="GeneID" id="94429781"/>
<dbReference type="InterPro" id="IPR012982">
    <property type="entry name" value="PARP1-like_PADR1_Zn_ribbon"/>
</dbReference>
<keyword evidence="9" id="KW-1185">Reference proteome</keyword>
<dbReference type="SMART" id="SM01336">
    <property type="entry name" value="zf-PARP"/>
    <property type="match status" value="1"/>
</dbReference>
<dbReference type="GO" id="GO:0016874">
    <property type="term" value="F:ligase activity"/>
    <property type="evidence" value="ECO:0007669"/>
    <property type="project" value="UniProtKB-KW"/>
</dbReference>
<dbReference type="GO" id="GO:0005634">
    <property type="term" value="C:nucleus"/>
    <property type="evidence" value="ECO:0007669"/>
    <property type="project" value="UniProtKB-SubCell"/>
</dbReference>
<name>A0A2C6KQD9_9APIC</name>
<organism evidence="8 9">
    <name type="scientific">Cystoisospora suis</name>
    <dbReference type="NCBI Taxonomy" id="483139"/>
    <lineage>
        <taxon>Eukaryota</taxon>
        <taxon>Sar</taxon>
        <taxon>Alveolata</taxon>
        <taxon>Apicomplexa</taxon>
        <taxon>Conoidasida</taxon>
        <taxon>Coccidia</taxon>
        <taxon>Eucoccidiorida</taxon>
        <taxon>Eimeriorina</taxon>
        <taxon>Sarcocystidae</taxon>
        <taxon>Cystoisospora</taxon>
    </lineage>
</organism>
<comment type="caution">
    <text evidence="8">The sequence shown here is derived from an EMBL/GenBank/DDBJ whole genome shotgun (WGS) entry which is preliminary data.</text>
</comment>
<keyword evidence="3" id="KW-0863">Zinc-finger</keyword>
<dbReference type="PROSITE" id="PS50064">
    <property type="entry name" value="ZF_PARP_2"/>
    <property type="match status" value="1"/>
</dbReference>
<evidence type="ECO:0000256" key="1">
    <source>
        <dbReference type="ARBA" id="ARBA00004123"/>
    </source>
</evidence>
<dbReference type="SUPFAM" id="SSF57716">
    <property type="entry name" value="Glucocorticoid receptor-like (DNA-binding domain)"/>
    <property type="match status" value="1"/>
</dbReference>
<dbReference type="OrthoDB" id="429950at2759"/>
<evidence type="ECO:0000259" key="7">
    <source>
        <dbReference type="PROSITE" id="PS50064"/>
    </source>
</evidence>
<gene>
    <name evidence="8" type="ORF">CSUI_006410</name>
</gene>
<dbReference type="Pfam" id="PF08063">
    <property type="entry name" value="Zn_ribbon_PADR1"/>
    <property type="match status" value="1"/>
</dbReference>
<evidence type="ECO:0000313" key="9">
    <source>
        <dbReference type="Proteomes" id="UP000221165"/>
    </source>
</evidence>
<dbReference type="InterPro" id="IPR036957">
    <property type="entry name" value="Znf_PARP_sf"/>
</dbReference>
<evidence type="ECO:0000256" key="3">
    <source>
        <dbReference type="ARBA" id="ARBA00022771"/>
    </source>
</evidence>
<proteinExistence type="predicted"/>
<feature type="compositionally biased region" description="Basic and acidic residues" evidence="6">
    <location>
        <begin position="256"/>
        <end position="267"/>
    </location>
</feature>
<accession>A0A2C6KQD9</accession>
<feature type="compositionally biased region" description="Basic and acidic residues" evidence="6">
    <location>
        <begin position="135"/>
        <end position="145"/>
    </location>
</feature>
<dbReference type="EMBL" id="MIGC01003243">
    <property type="protein sequence ID" value="PHJ19757.1"/>
    <property type="molecule type" value="Genomic_DNA"/>
</dbReference>
<evidence type="ECO:0000256" key="2">
    <source>
        <dbReference type="ARBA" id="ARBA00022723"/>
    </source>
</evidence>
<dbReference type="Gene3D" id="3.30.1740.10">
    <property type="entry name" value="Zinc finger, PARP-type"/>
    <property type="match status" value="1"/>
</dbReference>
<dbReference type="SMART" id="SM01335">
    <property type="entry name" value="PADR1"/>
    <property type="match status" value="1"/>
</dbReference>
<keyword evidence="2" id="KW-0479">Metal-binding</keyword>
<dbReference type="PROSITE" id="PS52007">
    <property type="entry name" value="PADR1"/>
    <property type="match status" value="1"/>
</dbReference>
<dbReference type="InterPro" id="IPR001510">
    <property type="entry name" value="Znf_PARP"/>
</dbReference>
<dbReference type="GO" id="GO:0003677">
    <property type="term" value="F:DNA binding"/>
    <property type="evidence" value="ECO:0007669"/>
    <property type="project" value="InterPro"/>
</dbReference>
<feature type="domain" description="PARP-type" evidence="7">
    <location>
        <begin position="8"/>
        <end position="113"/>
    </location>
</feature>